<evidence type="ECO:0000313" key="1">
    <source>
        <dbReference type="EMBL" id="SBV99137.1"/>
    </source>
</evidence>
<dbReference type="AlphaFoldDB" id="A0A212JIA8"/>
<reference evidence="1" key="1">
    <citation type="submission" date="2016-04" db="EMBL/GenBank/DDBJ databases">
        <authorList>
            <person name="Evans L.H."/>
            <person name="Alamgir A."/>
            <person name="Owens N."/>
            <person name="Weber N.D."/>
            <person name="Virtaneva K."/>
            <person name="Barbian K."/>
            <person name="Babar A."/>
            <person name="Rosenke K."/>
        </authorList>
    </citation>
    <scope>NUCLEOTIDE SEQUENCE</scope>
    <source>
        <strain evidence="1">86</strain>
    </source>
</reference>
<name>A0A212JIA8_9DELT</name>
<accession>A0A212JIA8</accession>
<gene>
    <name evidence="1" type="ORF">KL86DPRO_11522</name>
</gene>
<protein>
    <submittedName>
        <fullName evidence="1">Uncharacterized protein</fullName>
    </submittedName>
</protein>
<sequence>MTRSTQAEAPGLSICRTCLHAEDAGHLTRDADLYICRELVPPLREYAASKTPEYVLVNGCAPACLEHYERDEAVFDALAREEPFWDDALEHPPVIGWDALMNGMGGRLW</sequence>
<organism evidence="1">
    <name type="scientific">uncultured delta proteobacterium</name>
    <dbReference type="NCBI Taxonomy" id="34034"/>
    <lineage>
        <taxon>Bacteria</taxon>
        <taxon>Deltaproteobacteria</taxon>
        <taxon>environmental samples</taxon>
    </lineage>
</organism>
<proteinExistence type="predicted"/>
<dbReference type="EMBL" id="FLUQ01000001">
    <property type="protein sequence ID" value="SBV99137.1"/>
    <property type="molecule type" value="Genomic_DNA"/>
</dbReference>